<evidence type="ECO:0000256" key="3">
    <source>
        <dbReference type="ARBA" id="ARBA00023015"/>
    </source>
</evidence>
<keyword evidence="2" id="KW-0862">Zinc</keyword>
<dbReference type="AlphaFoldDB" id="A0A3E2HAK7"/>
<evidence type="ECO:0000256" key="4">
    <source>
        <dbReference type="ARBA" id="ARBA00023163"/>
    </source>
</evidence>
<protein>
    <recommendedName>
        <fullName evidence="6">Zn(2)-C6 fungal-type domain-containing protein</fullName>
    </recommendedName>
</protein>
<feature type="non-terminal residue" evidence="7">
    <location>
        <position position="1"/>
    </location>
</feature>
<dbReference type="EMBL" id="NCSJ02000100">
    <property type="protein sequence ID" value="RFU30428.1"/>
    <property type="molecule type" value="Genomic_DNA"/>
</dbReference>
<organism evidence="7 8">
    <name type="scientific">Scytalidium lignicola</name>
    <name type="common">Hyphomycete</name>
    <dbReference type="NCBI Taxonomy" id="5539"/>
    <lineage>
        <taxon>Eukaryota</taxon>
        <taxon>Fungi</taxon>
        <taxon>Dikarya</taxon>
        <taxon>Ascomycota</taxon>
        <taxon>Pezizomycotina</taxon>
        <taxon>Leotiomycetes</taxon>
        <taxon>Leotiomycetes incertae sedis</taxon>
        <taxon>Scytalidium</taxon>
    </lineage>
</organism>
<evidence type="ECO:0000259" key="6">
    <source>
        <dbReference type="PROSITE" id="PS50048"/>
    </source>
</evidence>
<dbReference type="PANTHER" id="PTHR47660">
    <property type="entry name" value="TRANSCRIPTION FACTOR WITH C2H2 AND ZN(2)-CYS(6) DNA BINDING DOMAIN (EUROFUNG)-RELATED-RELATED"/>
    <property type="match status" value="1"/>
</dbReference>
<evidence type="ECO:0000256" key="5">
    <source>
        <dbReference type="ARBA" id="ARBA00023242"/>
    </source>
</evidence>
<dbReference type="PRINTS" id="PR00755">
    <property type="entry name" value="AFLATOXINBRP"/>
</dbReference>
<dbReference type="CDD" id="cd00067">
    <property type="entry name" value="GAL4"/>
    <property type="match status" value="1"/>
</dbReference>
<evidence type="ECO:0000256" key="1">
    <source>
        <dbReference type="ARBA" id="ARBA00022723"/>
    </source>
</evidence>
<dbReference type="OrthoDB" id="4216928at2759"/>
<sequence length="414" mass="46513">MAGGLQTKACTACAAAKRKCEKQKPCCMRCKKRGIECKYPSSKPSNFVLCEGDDPSPAVMDNLPYGAQLCAYSPGIQPRGADNVRLTPRLSPGFSNALINNTLPATWFTSQETWEVHPLPLTLYKSCSFADMNRPIIKIHQWLTQWIQEGSNPFIHSRLYQIRFPKSVQDAYTTLLSYFHRTPSNEKIIFQIIEDRVKQLVAEQGVRPGDSPEDIAANTVTTDPLEHVARVQALLSYQVVCLCNGDIRLRHLAETYIPVLDIWQQQMIKHASQAFCLGSFMISSTHEPAILGLNLSDLEHGSNLVWYSWILAESIRRTWLIASGIQAIYLAIQRGGAVPCKGGMMLTTRQGVWEARSAPAWEKICLEVNVGLMQMAEADRLFTEFTPEDVNDFTKVLFEAAFGVDRIERWGVRI</sequence>
<feature type="non-terminal residue" evidence="7">
    <location>
        <position position="414"/>
    </location>
</feature>
<dbReference type="SMART" id="SM00066">
    <property type="entry name" value="GAL4"/>
    <property type="match status" value="1"/>
</dbReference>
<dbReference type="InterPro" id="IPR036864">
    <property type="entry name" value="Zn2-C6_fun-type_DNA-bd_sf"/>
</dbReference>
<dbReference type="Pfam" id="PF00172">
    <property type="entry name" value="Zn_clus"/>
    <property type="match status" value="1"/>
</dbReference>
<keyword evidence="1" id="KW-0479">Metal-binding</keyword>
<dbReference type="SUPFAM" id="SSF57701">
    <property type="entry name" value="Zn2/Cys6 DNA-binding domain"/>
    <property type="match status" value="1"/>
</dbReference>
<dbReference type="GO" id="GO:0000981">
    <property type="term" value="F:DNA-binding transcription factor activity, RNA polymerase II-specific"/>
    <property type="evidence" value="ECO:0007669"/>
    <property type="project" value="InterPro"/>
</dbReference>
<evidence type="ECO:0000256" key="2">
    <source>
        <dbReference type="ARBA" id="ARBA00022833"/>
    </source>
</evidence>
<dbReference type="Gene3D" id="4.10.240.10">
    <property type="entry name" value="Zn(2)-C6 fungal-type DNA-binding domain"/>
    <property type="match status" value="1"/>
</dbReference>
<dbReference type="Proteomes" id="UP000258309">
    <property type="component" value="Unassembled WGS sequence"/>
</dbReference>
<dbReference type="InterPro" id="IPR001138">
    <property type="entry name" value="Zn2Cys6_DnaBD"/>
</dbReference>
<name>A0A3E2HAK7_SCYLI</name>
<comment type="caution">
    <text evidence="7">The sequence shown here is derived from an EMBL/GenBank/DDBJ whole genome shotgun (WGS) entry which is preliminary data.</text>
</comment>
<dbReference type="OMA" id="TWQAWIF"/>
<keyword evidence="3" id="KW-0805">Transcription regulation</keyword>
<proteinExistence type="predicted"/>
<keyword evidence="4" id="KW-0804">Transcription</keyword>
<keyword evidence="5" id="KW-0539">Nucleus</keyword>
<evidence type="ECO:0000313" key="7">
    <source>
        <dbReference type="EMBL" id="RFU30428.1"/>
    </source>
</evidence>
<evidence type="ECO:0000313" key="8">
    <source>
        <dbReference type="Proteomes" id="UP000258309"/>
    </source>
</evidence>
<feature type="domain" description="Zn(2)-C6 fungal-type" evidence="6">
    <location>
        <begin position="9"/>
        <end position="39"/>
    </location>
</feature>
<dbReference type="PROSITE" id="PS50048">
    <property type="entry name" value="ZN2_CY6_FUNGAL_2"/>
    <property type="match status" value="1"/>
</dbReference>
<dbReference type="PROSITE" id="PS00463">
    <property type="entry name" value="ZN2_CY6_FUNGAL_1"/>
    <property type="match status" value="1"/>
</dbReference>
<dbReference type="GO" id="GO:0008270">
    <property type="term" value="F:zinc ion binding"/>
    <property type="evidence" value="ECO:0007669"/>
    <property type="project" value="InterPro"/>
</dbReference>
<accession>A0A3E2HAK7</accession>
<reference evidence="7 8" key="1">
    <citation type="submission" date="2018-05" db="EMBL/GenBank/DDBJ databases">
        <title>Draft genome sequence of Scytalidium lignicola DSM 105466, a ubiquitous saprotrophic fungus.</title>
        <authorList>
            <person name="Buettner E."/>
            <person name="Gebauer A.M."/>
            <person name="Hofrichter M."/>
            <person name="Liers C."/>
            <person name="Kellner H."/>
        </authorList>
    </citation>
    <scope>NUCLEOTIDE SEQUENCE [LARGE SCALE GENOMIC DNA]</scope>
    <source>
        <strain evidence="7 8">DSM 105466</strain>
    </source>
</reference>
<dbReference type="STRING" id="5539.A0A3E2HAK7"/>
<keyword evidence="8" id="KW-1185">Reference proteome</keyword>
<gene>
    <name evidence="7" type="ORF">B7463_g5895</name>
</gene>